<sequence length="115" mass="12755">MSRRLYDSGIVFDYHLSGSNTQLTLGHNCALHLEEQIRPDKSDVEEHTEQRKVFANKEADMCKHATLPSTLHPTTPSTVCTPPLRRASQMSSGQLASGLISNGFSRHQHEGQSVI</sequence>
<feature type="compositionally biased region" description="Low complexity" evidence="1">
    <location>
        <begin position="66"/>
        <end position="78"/>
    </location>
</feature>
<dbReference type="AlphaFoldDB" id="A0A915DDJ8"/>
<evidence type="ECO:0000313" key="2">
    <source>
        <dbReference type="Proteomes" id="UP000887574"/>
    </source>
</evidence>
<dbReference type="WBParaSite" id="jg18743">
    <property type="protein sequence ID" value="jg18743"/>
    <property type="gene ID" value="jg18743"/>
</dbReference>
<feature type="region of interest" description="Disordered" evidence="1">
    <location>
        <begin position="65"/>
        <end position="99"/>
    </location>
</feature>
<proteinExistence type="predicted"/>
<feature type="compositionally biased region" description="Polar residues" evidence="1">
    <location>
        <begin position="88"/>
        <end position="99"/>
    </location>
</feature>
<protein>
    <submittedName>
        <fullName evidence="3">Uncharacterized protein</fullName>
    </submittedName>
</protein>
<accession>A0A915DDJ8</accession>
<evidence type="ECO:0000313" key="3">
    <source>
        <dbReference type="WBParaSite" id="jg18743"/>
    </source>
</evidence>
<name>A0A915DDJ8_9BILA</name>
<dbReference type="Proteomes" id="UP000887574">
    <property type="component" value="Unplaced"/>
</dbReference>
<evidence type="ECO:0000256" key="1">
    <source>
        <dbReference type="SAM" id="MobiDB-lite"/>
    </source>
</evidence>
<keyword evidence="2" id="KW-1185">Reference proteome</keyword>
<reference evidence="3" key="1">
    <citation type="submission" date="2022-11" db="UniProtKB">
        <authorList>
            <consortium name="WormBaseParasite"/>
        </authorList>
    </citation>
    <scope>IDENTIFICATION</scope>
</reference>
<organism evidence="2 3">
    <name type="scientific">Ditylenchus dipsaci</name>
    <dbReference type="NCBI Taxonomy" id="166011"/>
    <lineage>
        <taxon>Eukaryota</taxon>
        <taxon>Metazoa</taxon>
        <taxon>Ecdysozoa</taxon>
        <taxon>Nematoda</taxon>
        <taxon>Chromadorea</taxon>
        <taxon>Rhabditida</taxon>
        <taxon>Tylenchina</taxon>
        <taxon>Tylenchomorpha</taxon>
        <taxon>Sphaerularioidea</taxon>
        <taxon>Anguinidae</taxon>
        <taxon>Anguininae</taxon>
        <taxon>Ditylenchus</taxon>
    </lineage>
</organism>